<organism evidence="1 2">
    <name type="scientific">Moniliophthora roreri</name>
    <name type="common">Frosty pod rot fungus</name>
    <name type="synonym">Monilia roreri</name>
    <dbReference type="NCBI Taxonomy" id="221103"/>
    <lineage>
        <taxon>Eukaryota</taxon>
        <taxon>Fungi</taxon>
        <taxon>Dikarya</taxon>
        <taxon>Basidiomycota</taxon>
        <taxon>Agaricomycotina</taxon>
        <taxon>Agaricomycetes</taxon>
        <taxon>Agaricomycetidae</taxon>
        <taxon>Agaricales</taxon>
        <taxon>Marasmiineae</taxon>
        <taxon>Marasmiaceae</taxon>
        <taxon>Moniliophthora</taxon>
    </lineage>
</organism>
<name>A0A0W0G2A3_MONRR</name>
<sequence length="266" mass="29661">MDLSKSLTGGVNAVPCKELPSNVLPASEVSAPLTTVNSQPESDQVQVFTGPVTPAITIRDAAGRDVPMPAGGQVDLKCVQKYLEYFFYNQGEPISDVLLKFIEEGQYSLAIDEGRQVIKLENGEKQWARVMPGTKIVMSVILWQIKKRISSGYECPICKTWNSGQKPGLNMAEDCCNPECNGRFQAFEEDQDYNQAGSNEKQNKDRNIKILQNLHIMQLSVYINGRYITVYWSGLDYECQDEVSVPAICNNRAALTVVDLILTLRK</sequence>
<proteinExistence type="predicted"/>
<comment type="caution">
    <text evidence="1">The sequence shown here is derived from an EMBL/GenBank/DDBJ whole genome shotgun (WGS) entry which is preliminary data.</text>
</comment>
<dbReference type="EMBL" id="LATX01001309">
    <property type="protein sequence ID" value="KTB42648.1"/>
    <property type="molecule type" value="Genomic_DNA"/>
</dbReference>
<accession>A0A0W0G2A3</accession>
<evidence type="ECO:0000313" key="1">
    <source>
        <dbReference type="EMBL" id="KTB42648.1"/>
    </source>
</evidence>
<gene>
    <name evidence="1" type="ORF">WG66_4775</name>
</gene>
<dbReference type="Proteomes" id="UP000054988">
    <property type="component" value="Unassembled WGS sequence"/>
</dbReference>
<reference evidence="1 2" key="1">
    <citation type="submission" date="2015-12" db="EMBL/GenBank/DDBJ databases">
        <title>Draft genome sequence of Moniliophthora roreri, the causal agent of frosty pod rot of cacao.</title>
        <authorList>
            <person name="Aime M.C."/>
            <person name="Diaz-Valderrama J.R."/>
            <person name="Kijpornyongpan T."/>
            <person name="Phillips-Mora W."/>
        </authorList>
    </citation>
    <scope>NUCLEOTIDE SEQUENCE [LARGE SCALE GENOMIC DNA]</scope>
    <source>
        <strain evidence="1 2">MCA 2952</strain>
    </source>
</reference>
<evidence type="ECO:0000313" key="2">
    <source>
        <dbReference type="Proteomes" id="UP000054988"/>
    </source>
</evidence>
<protein>
    <submittedName>
        <fullName evidence="1">Uncharacterized protein</fullName>
    </submittedName>
</protein>
<dbReference type="AlphaFoldDB" id="A0A0W0G2A3"/>